<dbReference type="InterPro" id="IPR050142">
    <property type="entry name" value="MADS-box/MEF2_TF"/>
</dbReference>
<dbReference type="InterPro" id="IPR002100">
    <property type="entry name" value="TF_MADSbox"/>
</dbReference>
<proteinExistence type="predicted"/>
<accession>A0ABR0W1A5</accession>
<dbReference type="EMBL" id="JABTTQ020000320">
    <property type="protein sequence ID" value="KAK6140508.1"/>
    <property type="molecule type" value="Genomic_DNA"/>
</dbReference>
<comment type="subcellular location">
    <subcellularLocation>
        <location evidence="1">Nucleus</location>
    </subcellularLocation>
</comment>
<dbReference type="SUPFAM" id="SSF55455">
    <property type="entry name" value="SRF-like"/>
    <property type="match status" value="1"/>
</dbReference>
<evidence type="ECO:0000313" key="9">
    <source>
        <dbReference type="EMBL" id="KAK6140508.1"/>
    </source>
</evidence>
<dbReference type="Proteomes" id="UP001318860">
    <property type="component" value="Unassembled WGS sequence"/>
</dbReference>
<comment type="caution">
    <text evidence="9">The sequence shown here is derived from an EMBL/GenBank/DDBJ whole genome shotgun (WGS) entry which is preliminary data.</text>
</comment>
<evidence type="ECO:0000256" key="4">
    <source>
        <dbReference type="ARBA" id="ARBA00023163"/>
    </source>
</evidence>
<keyword evidence="4" id="KW-0804">Transcription</keyword>
<gene>
    <name evidence="9" type="ORF">DH2020_025738</name>
</gene>
<keyword evidence="6" id="KW-0175">Coiled coil</keyword>
<evidence type="ECO:0000256" key="6">
    <source>
        <dbReference type="SAM" id="Coils"/>
    </source>
</evidence>
<reference evidence="9 10" key="1">
    <citation type="journal article" date="2021" name="Comput. Struct. Biotechnol. J.">
        <title>De novo genome assembly of the potent medicinal plant Rehmannia glutinosa using nanopore technology.</title>
        <authorList>
            <person name="Ma L."/>
            <person name="Dong C."/>
            <person name="Song C."/>
            <person name="Wang X."/>
            <person name="Zheng X."/>
            <person name="Niu Y."/>
            <person name="Chen S."/>
            <person name="Feng W."/>
        </authorList>
    </citation>
    <scope>NUCLEOTIDE SEQUENCE [LARGE SCALE GENOMIC DNA]</scope>
    <source>
        <strain evidence="9">DH-2019</strain>
    </source>
</reference>
<evidence type="ECO:0008006" key="11">
    <source>
        <dbReference type="Google" id="ProtNLM"/>
    </source>
</evidence>
<feature type="coiled-coil region" evidence="6">
    <location>
        <begin position="88"/>
        <end position="115"/>
    </location>
</feature>
<dbReference type="InterPro" id="IPR033896">
    <property type="entry name" value="MEF2-like_N"/>
</dbReference>
<dbReference type="Pfam" id="PF00319">
    <property type="entry name" value="SRF-TF"/>
    <property type="match status" value="1"/>
</dbReference>
<keyword evidence="10" id="KW-1185">Reference proteome</keyword>
<evidence type="ECO:0000259" key="7">
    <source>
        <dbReference type="PROSITE" id="PS50066"/>
    </source>
</evidence>
<dbReference type="SMART" id="SM00432">
    <property type="entry name" value="MADS"/>
    <property type="match status" value="1"/>
</dbReference>
<organism evidence="9 10">
    <name type="scientific">Rehmannia glutinosa</name>
    <name type="common">Chinese foxglove</name>
    <dbReference type="NCBI Taxonomy" id="99300"/>
    <lineage>
        <taxon>Eukaryota</taxon>
        <taxon>Viridiplantae</taxon>
        <taxon>Streptophyta</taxon>
        <taxon>Embryophyta</taxon>
        <taxon>Tracheophyta</taxon>
        <taxon>Spermatophyta</taxon>
        <taxon>Magnoliopsida</taxon>
        <taxon>eudicotyledons</taxon>
        <taxon>Gunneridae</taxon>
        <taxon>Pentapetalae</taxon>
        <taxon>asterids</taxon>
        <taxon>lamiids</taxon>
        <taxon>Lamiales</taxon>
        <taxon>Orobanchaceae</taxon>
        <taxon>Rehmannieae</taxon>
        <taxon>Rehmannia</taxon>
    </lineage>
</organism>
<feature type="domain" description="K-box" evidence="8">
    <location>
        <begin position="88"/>
        <end position="183"/>
    </location>
</feature>
<dbReference type="Gene3D" id="3.40.1810.10">
    <property type="entry name" value="Transcription factor, MADS-box"/>
    <property type="match status" value="1"/>
</dbReference>
<dbReference type="PROSITE" id="PS51297">
    <property type="entry name" value="K_BOX"/>
    <property type="match status" value="1"/>
</dbReference>
<sequence>MGRGKIEIEKIENKNARQVTFSKRRAGLFKKAHELAVLCEADVAVIIFSCTGKMFEFSSTDMKTILERYNKCLESKQSPVVQPKPENQKQESDENEFLKQEIERLKLKQRQLLGKDLIGMDLQELHEVERQLQEGLLCVKTRKGERLMDDNVIWRKQVEHFKLFLPSTNYYLAPHSIDYLPETTRNLGPEDYKDSDTSLLLGYFFP</sequence>
<keyword evidence="2" id="KW-0805">Transcription regulation</keyword>
<dbReference type="PROSITE" id="PS00350">
    <property type="entry name" value="MADS_BOX_1"/>
    <property type="match status" value="1"/>
</dbReference>
<evidence type="ECO:0000313" key="10">
    <source>
        <dbReference type="Proteomes" id="UP001318860"/>
    </source>
</evidence>
<dbReference type="PROSITE" id="PS50066">
    <property type="entry name" value="MADS_BOX_2"/>
    <property type="match status" value="1"/>
</dbReference>
<dbReference type="PRINTS" id="PR00404">
    <property type="entry name" value="MADSDOMAIN"/>
</dbReference>
<dbReference type="InterPro" id="IPR002487">
    <property type="entry name" value="TF_Kbox"/>
</dbReference>
<evidence type="ECO:0000259" key="8">
    <source>
        <dbReference type="PROSITE" id="PS51297"/>
    </source>
</evidence>
<keyword evidence="3" id="KW-0238">DNA-binding</keyword>
<evidence type="ECO:0000256" key="3">
    <source>
        <dbReference type="ARBA" id="ARBA00023125"/>
    </source>
</evidence>
<evidence type="ECO:0000256" key="5">
    <source>
        <dbReference type="ARBA" id="ARBA00023242"/>
    </source>
</evidence>
<dbReference type="PANTHER" id="PTHR48019">
    <property type="entry name" value="SERUM RESPONSE FACTOR HOMOLOG"/>
    <property type="match status" value="1"/>
</dbReference>
<name>A0ABR0W1A5_REHGL</name>
<feature type="domain" description="MADS-box" evidence="7">
    <location>
        <begin position="1"/>
        <end position="61"/>
    </location>
</feature>
<keyword evidence="5" id="KW-0539">Nucleus</keyword>
<protein>
    <recommendedName>
        <fullName evidence="11">MADS-box protein</fullName>
    </recommendedName>
</protein>
<dbReference type="InterPro" id="IPR036879">
    <property type="entry name" value="TF_MADSbox_sf"/>
</dbReference>
<dbReference type="CDD" id="cd00265">
    <property type="entry name" value="MADS_MEF2_like"/>
    <property type="match status" value="1"/>
</dbReference>
<evidence type="ECO:0000256" key="2">
    <source>
        <dbReference type="ARBA" id="ARBA00023015"/>
    </source>
</evidence>
<dbReference type="Pfam" id="PF01486">
    <property type="entry name" value="K-box"/>
    <property type="match status" value="1"/>
</dbReference>
<evidence type="ECO:0000256" key="1">
    <source>
        <dbReference type="ARBA" id="ARBA00004123"/>
    </source>
</evidence>